<name>A0AAF1KHR9_9PROT</name>
<reference evidence="1" key="1">
    <citation type="submission" date="2020-01" db="EMBL/GenBank/DDBJ databases">
        <authorList>
            <person name="Rat A."/>
        </authorList>
    </citation>
    <scope>NUCLEOTIDE SEQUENCE</scope>
    <source>
        <strain evidence="1">LMG 28251</strain>
    </source>
</reference>
<sequence>MTLSPRLFSTSLTQGASQTLASRPLTQTATVAAPILVVGPQEEPFAGTRQAVILLTPGARAALRSQASAGAAQGVTRPVLDGAVAFATRLVSGSAQLADPASKYAVAYALLYGLGARARGDTMMEMSEVSMIQLQSLMSQRAGVIAMVNGLMSALSESIRKVAGNIR</sequence>
<accession>A0AAF1KHR9</accession>
<organism evidence="1 2">
    <name type="scientific">Plastoroseomonas arctica</name>
    <dbReference type="NCBI Taxonomy" id="1509237"/>
    <lineage>
        <taxon>Bacteria</taxon>
        <taxon>Pseudomonadati</taxon>
        <taxon>Pseudomonadota</taxon>
        <taxon>Alphaproteobacteria</taxon>
        <taxon>Acetobacterales</taxon>
        <taxon>Acetobacteraceae</taxon>
        <taxon>Plastoroseomonas</taxon>
    </lineage>
</organism>
<evidence type="ECO:0000313" key="1">
    <source>
        <dbReference type="EMBL" id="MBR0654239.1"/>
    </source>
</evidence>
<comment type="caution">
    <text evidence="1">The sequence shown here is derived from an EMBL/GenBank/DDBJ whole genome shotgun (WGS) entry which is preliminary data.</text>
</comment>
<gene>
    <name evidence="1" type="ORF">GXW79_04005</name>
</gene>
<evidence type="ECO:0000313" key="2">
    <source>
        <dbReference type="Proteomes" id="UP001196068"/>
    </source>
</evidence>
<dbReference type="EMBL" id="JAAEDH010000002">
    <property type="protein sequence ID" value="MBR0654239.1"/>
    <property type="molecule type" value="Genomic_DNA"/>
</dbReference>
<reference evidence="1" key="2">
    <citation type="journal article" date="2021" name="Syst. Appl. Microbiol.">
        <title>Roseomonas hellenica sp. nov., isolated from roots of wild-growing Alkanna tinctoria.</title>
        <authorList>
            <person name="Rat A."/>
            <person name="Naranjo H.D."/>
            <person name="Lebbe L."/>
            <person name="Cnockaert M."/>
            <person name="Krigas N."/>
            <person name="Grigoriadou K."/>
            <person name="Maloupa E."/>
            <person name="Willems A."/>
        </authorList>
    </citation>
    <scope>NUCLEOTIDE SEQUENCE</scope>
    <source>
        <strain evidence="1">LMG 28251</strain>
    </source>
</reference>
<keyword evidence="2" id="KW-1185">Reference proteome</keyword>
<protein>
    <submittedName>
        <fullName evidence="1">Uncharacterized protein</fullName>
    </submittedName>
</protein>
<dbReference type="RefSeq" id="WP_211873035.1">
    <property type="nucleotide sequence ID" value="NZ_JAAEDH010000002.1"/>
</dbReference>
<proteinExistence type="predicted"/>
<dbReference type="Proteomes" id="UP001196068">
    <property type="component" value="Unassembled WGS sequence"/>
</dbReference>
<dbReference type="AlphaFoldDB" id="A0AAF1KHR9"/>